<keyword evidence="11" id="KW-1185">Reference proteome</keyword>
<dbReference type="STRING" id="1215343.B488_10430"/>
<proteinExistence type="inferred from homology"/>
<dbReference type="PROSITE" id="PS00859">
    <property type="entry name" value="GTP_CYCLOHYDROL_1_1"/>
    <property type="match status" value="1"/>
</dbReference>
<dbReference type="InterPro" id="IPR001474">
    <property type="entry name" value="GTP_CycHdrlase_I"/>
</dbReference>
<evidence type="ECO:0000259" key="9">
    <source>
        <dbReference type="Pfam" id="PF01227"/>
    </source>
</evidence>
<dbReference type="Gene3D" id="1.10.286.10">
    <property type="match status" value="1"/>
</dbReference>
<evidence type="ECO:0000313" key="10">
    <source>
        <dbReference type="EMBL" id="AGA65035.1"/>
    </source>
</evidence>
<dbReference type="FunFam" id="3.30.1130.10:FF:000001">
    <property type="entry name" value="GTP cyclohydrolase 1"/>
    <property type="match status" value="1"/>
</dbReference>
<dbReference type="GO" id="GO:0005525">
    <property type="term" value="F:GTP binding"/>
    <property type="evidence" value="ECO:0007669"/>
    <property type="project" value="UniProtKB-KW"/>
</dbReference>
<dbReference type="Proteomes" id="UP000010799">
    <property type="component" value="Chromosome"/>
</dbReference>
<evidence type="ECO:0000256" key="2">
    <source>
        <dbReference type="ARBA" id="ARBA00005080"/>
    </source>
</evidence>
<dbReference type="FunFam" id="1.10.286.10:FF:000001">
    <property type="entry name" value="GTP cyclohydrolase 1"/>
    <property type="match status" value="1"/>
</dbReference>
<dbReference type="HAMAP" id="MF_00223">
    <property type="entry name" value="FolE"/>
    <property type="match status" value="1"/>
</dbReference>
<evidence type="ECO:0000313" key="11">
    <source>
        <dbReference type="Proteomes" id="UP000010799"/>
    </source>
</evidence>
<dbReference type="GO" id="GO:0006730">
    <property type="term" value="P:one-carbon metabolic process"/>
    <property type="evidence" value="ECO:0007669"/>
    <property type="project" value="UniProtKB-UniRule"/>
</dbReference>
<dbReference type="Pfam" id="PF01227">
    <property type="entry name" value="GTP_cyclohydroI"/>
    <property type="match status" value="1"/>
</dbReference>
<keyword evidence="8" id="KW-0479">Metal-binding</keyword>
<dbReference type="KEGG" id="lcc:B488_10430"/>
<gene>
    <name evidence="8" type="primary">folE</name>
    <name evidence="10" type="ordered locus">B488_10430</name>
</gene>
<feature type="binding site" evidence="8">
    <location>
        <position position="158"/>
    </location>
    <ligand>
        <name>Zn(2+)</name>
        <dbReference type="ChEBI" id="CHEBI:29105"/>
    </ligand>
</feature>
<comment type="pathway">
    <text evidence="2 8">Cofactor biosynthesis; 7,8-dihydroneopterin triphosphate biosynthesis; 7,8-dihydroneopterin triphosphate from GTP: step 1/1.</text>
</comment>
<dbReference type="NCBIfam" id="NF006826">
    <property type="entry name" value="PRK09347.1-3"/>
    <property type="match status" value="1"/>
</dbReference>
<name>L0EW24_LIBCB</name>
<comment type="subunit">
    <text evidence="8">Homopolymer.</text>
</comment>
<evidence type="ECO:0000256" key="4">
    <source>
        <dbReference type="ARBA" id="ARBA00011857"/>
    </source>
</evidence>
<feature type="binding site" evidence="8">
    <location>
        <position position="90"/>
    </location>
    <ligand>
        <name>Zn(2+)</name>
        <dbReference type="ChEBI" id="CHEBI:29105"/>
    </ligand>
</feature>
<evidence type="ECO:0000256" key="5">
    <source>
        <dbReference type="ARBA" id="ARBA00022563"/>
    </source>
</evidence>
<dbReference type="HOGENOM" id="CLU_049768_3_1_5"/>
<dbReference type="Gene3D" id="3.30.1130.10">
    <property type="match status" value="1"/>
</dbReference>
<dbReference type="EMBL" id="CP003789">
    <property type="protein sequence ID" value="AGA65035.1"/>
    <property type="molecule type" value="Genomic_DNA"/>
</dbReference>
<dbReference type="GO" id="GO:0006729">
    <property type="term" value="P:tetrahydrobiopterin biosynthetic process"/>
    <property type="evidence" value="ECO:0007669"/>
    <property type="project" value="TreeGrafter"/>
</dbReference>
<keyword evidence="8" id="KW-0547">Nucleotide-binding</keyword>
<dbReference type="GO" id="GO:0005737">
    <property type="term" value="C:cytoplasm"/>
    <property type="evidence" value="ECO:0007669"/>
    <property type="project" value="TreeGrafter"/>
</dbReference>
<accession>L0EW24</accession>
<dbReference type="PROSITE" id="PS00860">
    <property type="entry name" value="GTP_CYCLOHYDROL_1_2"/>
    <property type="match status" value="1"/>
</dbReference>
<dbReference type="AlphaFoldDB" id="L0EW24"/>
<evidence type="ECO:0000256" key="3">
    <source>
        <dbReference type="ARBA" id="ARBA00008085"/>
    </source>
</evidence>
<feature type="binding site" evidence="8">
    <location>
        <position position="87"/>
    </location>
    <ligand>
        <name>Zn(2+)</name>
        <dbReference type="ChEBI" id="CHEBI:29105"/>
    </ligand>
</feature>
<dbReference type="PANTHER" id="PTHR11109">
    <property type="entry name" value="GTP CYCLOHYDROLASE I"/>
    <property type="match status" value="1"/>
</dbReference>
<evidence type="ECO:0000256" key="7">
    <source>
        <dbReference type="ARBA" id="ARBA00023134"/>
    </source>
</evidence>
<reference evidence="10 11" key="1">
    <citation type="journal article" date="2012" name="Stand. Genomic Sci.">
        <title>Complete genome sequence of Liberibacter crescens BT-1.</title>
        <authorList>
            <person name="Leonard M.T."/>
            <person name="Fagen J.R."/>
            <person name="Davis-Richardson A.G."/>
            <person name="Davis M.J."/>
            <person name="Triplett E.W."/>
        </authorList>
    </citation>
    <scope>NUCLEOTIDE SEQUENCE [LARGE SCALE GENOMIC DNA]</scope>
    <source>
        <strain evidence="10 11">BT-1</strain>
    </source>
</reference>
<dbReference type="PATRIC" id="fig|1215343.11.peg.1071"/>
<dbReference type="GO" id="GO:0008270">
    <property type="term" value="F:zinc ion binding"/>
    <property type="evidence" value="ECO:0007669"/>
    <property type="project" value="UniProtKB-UniRule"/>
</dbReference>
<dbReference type="PANTHER" id="PTHR11109:SF7">
    <property type="entry name" value="GTP CYCLOHYDROLASE 1"/>
    <property type="match status" value="1"/>
</dbReference>
<keyword evidence="7 8" id="KW-0342">GTP-binding</keyword>
<dbReference type="UniPathway" id="UPA00848">
    <property type="reaction ID" value="UER00151"/>
</dbReference>
<dbReference type="NCBIfam" id="TIGR00063">
    <property type="entry name" value="folE"/>
    <property type="match status" value="1"/>
</dbReference>
<dbReference type="GO" id="GO:0003934">
    <property type="term" value="F:GTP cyclohydrolase I activity"/>
    <property type="evidence" value="ECO:0007669"/>
    <property type="project" value="UniProtKB-UniRule"/>
</dbReference>
<dbReference type="InterPro" id="IPR043134">
    <property type="entry name" value="GTP-CH-I_N"/>
</dbReference>
<dbReference type="RefSeq" id="WP_015273460.1">
    <property type="nucleotide sequence ID" value="NC_019907.1"/>
</dbReference>
<evidence type="ECO:0000256" key="1">
    <source>
        <dbReference type="ARBA" id="ARBA00001052"/>
    </source>
</evidence>
<comment type="similarity">
    <text evidence="3 8">Belongs to the GTP cyclohydrolase I family.</text>
</comment>
<keyword evidence="5 8" id="KW-0554">One-carbon metabolism</keyword>
<feature type="domain" description="GTP cyclohydrolase I" evidence="9">
    <location>
        <begin position="17"/>
        <end position="194"/>
    </location>
</feature>
<keyword evidence="8" id="KW-0862">Zinc</keyword>
<keyword evidence="6 8" id="KW-0378">Hydrolase</keyword>
<comment type="subunit">
    <text evidence="4">Toroid-shaped homodecamer, composed of two pentamers of five dimers.</text>
</comment>
<dbReference type="InterPro" id="IPR043133">
    <property type="entry name" value="GTP-CH-I_C/QueF"/>
</dbReference>
<dbReference type="EC" id="3.5.4.16" evidence="8"/>
<dbReference type="eggNOG" id="COG0302">
    <property type="taxonomic scope" value="Bacteria"/>
</dbReference>
<dbReference type="NCBIfam" id="NF006825">
    <property type="entry name" value="PRK09347.1-2"/>
    <property type="match status" value="1"/>
</dbReference>
<comment type="catalytic activity">
    <reaction evidence="1 8">
        <text>GTP + H2O = 7,8-dihydroneopterin 3'-triphosphate + formate + H(+)</text>
        <dbReference type="Rhea" id="RHEA:17473"/>
        <dbReference type="ChEBI" id="CHEBI:15377"/>
        <dbReference type="ChEBI" id="CHEBI:15378"/>
        <dbReference type="ChEBI" id="CHEBI:15740"/>
        <dbReference type="ChEBI" id="CHEBI:37565"/>
        <dbReference type="ChEBI" id="CHEBI:58462"/>
        <dbReference type="EC" id="3.5.4.16"/>
    </reaction>
</comment>
<evidence type="ECO:0000256" key="8">
    <source>
        <dbReference type="HAMAP-Rule" id="MF_00223"/>
    </source>
</evidence>
<protein>
    <recommendedName>
        <fullName evidence="8">GTP cyclohydrolase 1</fullName>
        <ecNumber evidence="8">3.5.4.16</ecNumber>
    </recommendedName>
    <alternativeName>
        <fullName evidence="8">GTP cyclohydrolase I</fullName>
        <shortName evidence="8">GTP-CH-I</shortName>
    </alternativeName>
</protein>
<dbReference type="InterPro" id="IPR020602">
    <property type="entry name" value="GTP_CycHdrlase_I_dom"/>
</dbReference>
<dbReference type="SUPFAM" id="SSF55620">
    <property type="entry name" value="Tetrahydrobiopterin biosynthesis enzymes-like"/>
    <property type="match status" value="1"/>
</dbReference>
<dbReference type="GO" id="GO:0046654">
    <property type="term" value="P:tetrahydrofolate biosynthetic process"/>
    <property type="evidence" value="ECO:0007669"/>
    <property type="project" value="UniProtKB-UniRule"/>
</dbReference>
<sequence length="198" mass="22391">MSYSDLKPVKPTLKEVEEAVKTIIRWIGDDPEREGLKDTPARVVKSYAELFDGYNKSIDNMAASSFEEVGGYNDIVLLKDIPFFSHCEHHIVPIIGKAHIAYFPEKRVIGLSKIVRIVNLYAHRLQTQEKITAQIANGMEKVLHSRGVAILVEGEHMCMSMRGIRTVNVKTITTSFTGVFSNISENQSRFMKMVGYDR</sequence>
<organism evidence="10 11">
    <name type="scientific">Liberibacter crescens (strain BT-1)</name>
    <dbReference type="NCBI Taxonomy" id="1215343"/>
    <lineage>
        <taxon>Bacteria</taxon>
        <taxon>Pseudomonadati</taxon>
        <taxon>Pseudomonadota</taxon>
        <taxon>Alphaproteobacteria</taxon>
        <taxon>Hyphomicrobiales</taxon>
        <taxon>Rhizobiaceae</taxon>
        <taxon>Liberibacter</taxon>
    </lineage>
</organism>
<dbReference type="InterPro" id="IPR018234">
    <property type="entry name" value="GTP_CycHdrlase_I_CS"/>
</dbReference>
<evidence type="ECO:0000256" key="6">
    <source>
        <dbReference type="ARBA" id="ARBA00022801"/>
    </source>
</evidence>